<comment type="caution">
    <text evidence="1">The sequence shown here is derived from an EMBL/GenBank/DDBJ whole genome shotgun (WGS) entry which is preliminary data.</text>
</comment>
<sequence length="106" mass="11630">MKDSLIRTPYGAIVENAVLPTGQARRPIPDDSNPCAPPRAASCVELVWNFVRVNGSHTAGIECFFERAPSREDYRRKKSATAFAVALLAEHIRSVGSQQHFPAPDP</sequence>
<evidence type="ECO:0000313" key="2">
    <source>
        <dbReference type="Proteomes" id="UP001489897"/>
    </source>
</evidence>
<reference evidence="1 2" key="1">
    <citation type="submission" date="2024-01" db="EMBL/GenBank/DDBJ databases">
        <title>The diversity of rhizobia nodulating Mimosa spp. in eleven states of Brazil covering several biomes is determined by host plant, location, and edaphic factors.</title>
        <authorList>
            <person name="Rouws L."/>
            <person name="Barauna A."/>
            <person name="Beukes C."/>
            <person name="De Faria S.M."/>
            <person name="Gross E."/>
            <person name="Dos Reis Junior F.B."/>
            <person name="Simon M."/>
            <person name="Maluk M."/>
            <person name="Odee D.W."/>
            <person name="Kenicer G."/>
            <person name="Young J.P.W."/>
            <person name="Reis V.M."/>
            <person name="Zilli J."/>
            <person name="James E.K."/>
        </authorList>
    </citation>
    <scope>NUCLEOTIDE SEQUENCE [LARGE SCALE GENOMIC DNA]</scope>
    <source>
        <strain evidence="1 2">JPY167</strain>
    </source>
</reference>
<keyword evidence="2" id="KW-1185">Reference proteome</keyword>
<proteinExistence type="predicted"/>
<protein>
    <submittedName>
        <fullName evidence="1">Uncharacterized protein</fullName>
    </submittedName>
</protein>
<evidence type="ECO:0000313" key="1">
    <source>
        <dbReference type="EMBL" id="MEM5421611.1"/>
    </source>
</evidence>
<organism evidence="1 2">
    <name type="scientific">Paraburkholderia ferrariae</name>
    <dbReference type="NCBI Taxonomy" id="386056"/>
    <lineage>
        <taxon>Bacteria</taxon>
        <taxon>Pseudomonadati</taxon>
        <taxon>Pseudomonadota</taxon>
        <taxon>Betaproteobacteria</taxon>
        <taxon>Burkholderiales</taxon>
        <taxon>Burkholderiaceae</taxon>
        <taxon>Paraburkholderia</taxon>
    </lineage>
</organism>
<gene>
    <name evidence="1" type="ORF">VSR73_11135</name>
</gene>
<dbReference type="RefSeq" id="WP_342946832.1">
    <property type="nucleotide sequence ID" value="NZ_JAYMRV010000003.1"/>
</dbReference>
<accession>A0ABU9RQ17</accession>
<name>A0ABU9RQ17_9BURK</name>
<dbReference type="Proteomes" id="UP001489897">
    <property type="component" value="Unassembled WGS sequence"/>
</dbReference>
<dbReference type="EMBL" id="JAYMRV010000003">
    <property type="protein sequence ID" value="MEM5421611.1"/>
    <property type="molecule type" value="Genomic_DNA"/>
</dbReference>